<reference evidence="1 2" key="1">
    <citation type="journal article" date="2024" name="Plant Biotechnol. J.">
        <title>Genome and CRISPR/Cas9 system of a widespread forest tree (Populus alba) in the world.</title>
        <authorList>
            <person name="Liu Y.J."/>
            <person name="Jiang P.F."/>
            <person name="Han X.M."/>
            <person name="Li X.Y."/>
            <person name="Wang H.M."/>
            <person name="Wang Y.J."/>
            <person name="Wang X.X."/>
            <person name="Zeng Q.Y."/>
        </authorList>
    </citation>
    <scope>NUCLEOTIDE SEQUENCE [LARGE SCALE GENOMIC DNA]</scope>
    <source>
        <strain evidence="2">cv. PAL-ZL1</strain>
    </source>
</reference>
<protein>
    <submittedName>
        <fullName evidence="1">Uncharacterized protein</fullName>
    </submittedName>
</protein>
<dbReference type="Proteomes" id="UP000309997">
    <property type="component" value="Unassembled WGS sequence"/>
</dbReference>
<evidence type="ECO:0000313" key="1">
    <source>
        <dbReference type="EMBL" id="KAL3565904.1"/>
    </source>
</evidence>
<organism evidence="1 2">
    <name type="scientific">Populus alba</name>
    <name type="common">White poplar</name>
    <dbReference type="NCBI Taxonomy" id="43335"/>
    <lineage>
        <taxon>Eukaryota</taxon>
        <taxon>Viridiplantae</taxon>
        <taxon>Streptophyta</taxon>
        <taxon>Embryophyta</taxon>
        <taxon>Tracheophyta</taxon>
        <taxon>Spermatophyta</taxon>
        <taxon>Magnoliopsida</taxon>
        <taxon>eudicotyledons</taxon>
        <taxon>Gunneridae</taxon>
        <taxon>Pentapetalae</taxon>
        <taxon>rosids</taxon>
        <taxon>fabids</taxon>
        <taxon>Malpighiales</taxon>
        <taxon>Salicaceae</taxon>
        <taxon>Saliceae</taxon>
        <taxon>Populus</taxon>
    </lineage>
</organism>
<dbReference type="EMBL" id="RCHU02000019">
    <property type="protein sequence ID" value="KAL3565904.1"/>
    <property type="molecule type" value="Genomic_DNA"/>
</dbReference>
<keyword evidence="2" id="KW-1185">Reference proteome</keyword>
<sequence length="155" mass="16617">MATACSLQQYGRPPPFINLRHKQQHSLSNCSSRIGVMVGNRSVMLQGFGNNNSSKAATAGMVVKCSGIGIGGSTVFVIAAIGCEMWRSTKPLPFISVASSVRATVSLTSLLVASGILRPLLPKFILFALMVISTSYHMILLLFVVDFRHIWGSSS</sequence>
<evidence type="ECO:0000313" key="2">
    <source>
        <dbReference type="Proteomes" id="UP000309997"/>
    </source>
</evidence>
<accession>A0ACC4AIB0</accession>
<proteinExistence type="predicted"/>
<gene>
    <name evidence="1" type="ORF">D5086_033950</name>
</gene>
<comment type="caution">
    <text evidence="1">The sequence shown here is derived from an EMBL/GenBank/DDBJ whole genome shotgun (WGS) entry which is preliminary data.</text>
</comment>
<name>A0ACC4AIB0_POPAL</name>